<dbReference type="Pfam" id="PF01575">
    <property type="entry name" value="MaoC_dehydratas"/>
    <property type="match status" value="1"/>
</dbReference>
<reference evidence="4 6" key="2">
    <citation type="submission" date="2016-06" db="EMBL/GenBank/DDBJ databases">
        <authorList>
            <person name="Kjaerup R.B."/>
            <person name="Dalgaard T.S."/>
            <person name="Juul-Madsen H.R."/>
        </authorList>
    </citation>
    <scope>NUCLEOTIDE SEQUENCE [LARGE SCALE GENOMIC DNA]</scope>
    <source>
        <strain evidence="4 6">1245752.6</strain>
    </source>
</reference>
<evidence type="ECO:0008006" key="8">
    <source>
        <dbReference type="Google" id="ProtNLM"/>
    </source>
</evidence>
<dbReference type="RefSeq" id="WP_065137584.1">
    <property type="nucleotide sequence ID" value="NZ_JACKSU010000029.1"/>
</dbReference>
<dbReference type="PANTHER" id="PTHR13078:SF59">
    <property type="entry name" value="ENOYL-COA HYDRATASE CHSH3"/>
    <property type="match status" value="1"/>
</dbReference>
<feature type="domain" description="MaoC-like" evidence="2">
    <location>
        <begin position="164"/>
        <end position="265"/>
    </location>
</feature>
<dbReference type="AlphaFoldDB" id="A0A1A6B6G2"/>
<dbReference type="GO" id="GO:0004300">
    <property type="term" value="F:enoyl-CoA hydratase activity"/>
    <property type="evidence" value="ECO:0007669"/>
    <property type="project" value="TreeGrafter"/>
</dbReference>
<dbReference type="InterPro" id="IPR029069">
    <property type="entry name" value="HotDog_dom_sf"/>
</dbReference>
<dbReference type="Gene3D" id="3.10.129.10">
    <property type="entry name" value="Hotdog Thioesterase"/>
    <property type="match status" value="2"/>
</dbReference>
<dbReference type="InterPro" id="IPR002539">
    <property type="entry name" value="MaoC-like_dom"/>
</dbReference>
<evidence type="ECO:0000313" key="4">
    <source>
        <dbReference type="EMBL" id="OBR97929.1"/>
    </source>
</evidence>
<evidence type="ECO:0000313" key="5">
    <source>
        <dbReference type="EMBL" id="ORV74034.1"/>
    </source>
</evidence>
<dbReference type="GO" id="GO:0044594">
    <property type="term" value="F:17-beta-hydroxysteroid dehydrogenase (NAD+) activity"/>
    <property type="evidence" value="ECO:0007669"/>
    <property type="project" value="TreeGrafter"/>
</dbReference>
<dbReference type="OrthoDB" id="5522043at2"/>
<dbReference type="Proteomes" id="UP000093757">
    <property type="component" value="Unassembled WGS sequence"/>
</dbReference>
<proteinExistence type="inferred from homology"/>
<accession>A0A1A6B6G2</accession>
<gene>
    <name evidence="4" type="ORF">A9W98_04865</name>
    <name evidence="5" type="ORF">AWC08_01315</name>
</gene>
<dbReference type="SUPFAM" id="SSF54637">
    <property type="entry name" value="Thioesterase/thiol ester dehydrase-isomerase"/>
    <property type="match status" value="2"/>
</dbReference>
<dbReference type="InterPro" id="IPR054357">
    <property type="entry name" value="MFE-2_N"/>
</dbReference>
<evidence type="ECO:0000313" key="6">
    <source>
        <dbReference type="Proteomes" id="UP000093757"/>
    </source>
</evidence>
<dbReference type="EMBL" id="LQOY01000197">
    <property type="protein sequence ID" value="ORV74034.1"/>
    <property type="molecule type" value="Genomic_DNA"/>
</dbReference>
<protein>
    <recommendedName>
        <fullName evidence="8">3-alpha,7-alpha, 12-alpha-trihydroxy-5-beta-cholest-24-enoyl-CoA hydratase</fullName>
    </recommendedName>
</protein>
<name>A0A1A6B6G2_MYCGO</name>
<comment type="caution">
    <text evidence="4">The sequence shown here is derived from an EMBL/GenBank/DDBJ whole genome shotgun (WGS) entry which is preliminary data.</text>
</comment>
<evidence type="ECO:0000259" key="2">
    <source>
        <dbReference type="Pfam" id="PF01575"/>
    </source>
</evidence>
<reference evidence="5 7" key="1">
    <citation type="submission" date="2016-01" db="EMBL/GenBank/DDBJ databases">
        <title>The new phylogeny of the genus Mycobacterium.</title>
        <authorList>
            <person name="Tarcisio F."/>
            <person name="Conor M."/>
            <person name="Antonella G."/>
            <person name="Elisabetta G."/>
            <person name="Giulia F.S."/>
            <person name="Sara T."/>
            <person name="Anna F."/>
            <person name="Clotilde B."/>
            <person name="Roberto B."/>
            <person name="Veronica D.S."/>
            <person name="Fabio R."/>
            <person name="Monica P."/>
            <person name="Olivier J."/>
            <person name="Enrico T."/>
            <person name="Nicola S."/>
        </authorList>
    </citation>
    <scope>NUCLEOTIDE SEQUENCE [LARGE SCALE GENOMIC DNA]</scope>
    <source>
        <strain evidence="5 7">DSM 44160</strain>
    </source>
</reference>
<dbReference type="GO" id="GO:0003857">
    <property type="term" value="F:(3S)-3-hydroxyacyl-CoA dehydrogenase (NAD+) activity"/>
    <property type="evidence" value="ECO:0007669"/>
    <property type="project" value="TreeGrafter"/>
</dbReference>
<dbReference type="Pfam" id="PF22622">
    <property type="entry name" value="MFE-2_hydrat-2_N"/>
    <property type="match status" value="1"/>
</dbReference>
<sequence length="286" mass="30495">MPIDVDKVLGAHLPERRTTWSETDVILYHLGLGAGATPTDPGELAYTYEGALKVLPSYGVIPAVPMLPDMLNLPGMDVDLTRLLHGEQELQLHGVLPVAAEVCTSATISDVSDKGSGALVVLEAVTRDAHSAQPLCTNRFSAFVRGEGGFGRPASRPSPIVPEKPKRAADVEIACTTLPQQALLYRLSGDMNPIHADPDFARRGGFHQPILHGLCSYGIVCKAVVDGVLGGDVSRVLSYRARFAGVVYPGETVVARMWEVDGAVLVDAVCKDRDTAVLSHAVVEVR</sequence>
<dbReference type="PANTHER" id="PTHR13078">
    <property type="entry name" value="PEROXISOMAL MULTIFUNCTIONAL ENZYME TYPE 2-RELATED"/>
    <property type="match status" value="1"/>
</dbReference>
<feature type="domain" description="Peroxisomal multifunctional enzyme type 2-like N-terminal" evidence="3">
    <location>
        <begin position="20"/>
        <end position="146"/>
    </location>
</feature>
<dbReference type="EMBL" id="MAEM01000561">
    <property type="protein sequence ID" value="OBR97929.1"/>
    <property type="molecule type" value="Genomic_DNA"/>
</dbReference>
<keyword evidence="7" id="KW-1185">Reference proteome</keyword>
<dbReference type="CDD" id="cd03448">
    <property type="entry name" value="HDE_HSD"/>
    <property type="match status" value="1"/>
</dbReference>
<dbReference type="Proteomes" id="UP000193928">
    <property type="component" value="Unassembled WGS sequence"/>
</dbReference>
<evidence type="ECO:0000259" key="3">
    <source>
        <dbReference type="Pfam" id="PF22622"/>
    </source>
</evidence>
<comment type="similarity">
    <text evidence="1">Belongs to the enoyl-CoA hydratase/isomerase family.</text>
</comment>
<evidence type="ECO:0000256" key="1">
    <source>
        <dbReference type="ARBA" id="ARBA00005254"/>
    </source>
</evidence>
<evidence type="ECO:0000313" key="7">
    <source>
        <dbReference type="Proteomes" id="UP000193928"/>
    </source>
</evidence>
<dbReference type="GO" id="GO:0006635">
    <property type="term" value="P:fatty acid beta-oxidation"/>
    <property type="evidence" value="ECO:0007669"/>
    <property type="project" value="TreeGrafter"/>
</dbReference>
<organism evidence="4 6">
    <name type="scientific">Mycobacterium gordonae</name>
    <dbReference type="NCBI Taxonomy" id="1778"/>
    <lineage>
        <taxon>Bacteria</taxon>
        <taxon>Bacillati</taxon>
        <taxon>Actinomycetota</taxon>
        <taxon>Actinomycetes</taxon>
        <taxon>Mycobacteriales</taxon>
        <taxon>Mycobacteriaceae</taxon>
        <taxon>Mycobacterium</taxon>
    </lineage>
</organism>